<dbReference type="EMBL" id="VYYT01000164">
    <property type="protein sequence ID" value="KAK2761083.1"/>
    <property type="molecule type" value="Genomic_DNA"/>
</dbReference>
<dbReference type="Gene3D" id="3.30.710.10">
    <property type="entry name" value="Potassium Channel Kv1.1, Chain A"/>
    <property type="match status" value="1"/>
</dbReference>
<protein>
    <recommendedName>
        <fullName evidence="3">BTB domain-containing protein</fullName>
    </recommendedName>
</protein>
<name>A0AAD9YFR7_COLKA</name>
<gene>
    <name evidence="1" type="ORF">CKAH01_16378</name>
</gene>
<dbReference type="Proteomes" id="UP001281614">
    <property type="component" value="Unassembled WGS sequence"/>
</dbReference>
<sequence length="121" mass="13763">MAVSPYFECLFGPHFSEGHALKREVRPEIRLEEDDPEAMGIILSVLHYQAIESLNNISISLLAQVARASDKYDATSRYLLGSSGGYGHLAILSMLRNMVYYCWPHFCLGLRMNGRLSRLRR</sequence>
<evidence type="ECO:0008006" key="3">
    <source>
        <dbReference type="Google" id="ProtNLM"/>
    </source>
</evidence>
<proteinExistence type="predicted"/>
<dbReference type="AlphaFoldDB" id="A0AAD9YFR7"/>
<comment type="caution">
    <text evidence="1">The sequence shown here is derived from an EMBL/GenBank/DDBJ whole genome shotgun (WGS) entry which is preliminary data.</text>
</comment>
<accession>A0AAD9YFR7</accession>
<reference evidence="1" key="1">
    <citation type="submission" date="2023-02" db="EMBL/GenBank/DDBJ databases">
        <title>Colletotrichum kahawae CIFC_Que2 genome sequencing and assembly.</title>
        <authorList>
            <person name="Baroncelli R."/>
        </authorList>
    </citation>
    <scope>NUCLEOTIDE SEQUENCE</scope>
    <source>
        <strain evidence="1">CIFC_Que2</strain>
    </source>
</reference>
<evidence type="ECO:0000313" key="2">
    <source>
        <dbReference type="Proteomes" id="UP001281614"/>
    </source>
</evidence>
<keyword evidence="2" id="KW-1185">Reference proteome</keyword>
<dbReference type="InterPro" id="IPR011333">
    <property type="entry name" value="SKP1/BTB/POZ_sf"/>
</dbReference>
<evidence type="ECO:0000313" key="1">
    <source>
        <dbReference type="EMBL" id="KAK2761083.1"/>
    </source>
</evidence>
<organism evidence="1 2">
    <name type="scientific">Colletotrichum kahawae</name>
    <name type="common">Coffee berry disease fungus</name>
    <dbReference type="NCBI Taxonomy" id="34407"/>
    <lineage>
        <taxon>Eukaryota</taxon>
        <taxon>Fungi</taxon>
        <taxon>Dikarya</taxon>
        <taxon>Ascomycota</taxon>
        <taxon>Pezizomycotina</taxon>
        <taxon>Sordariomycetes</taxon>
        <taxon>Hypocreomycetidae</taxon>
        <taxon>Glomerellales</taxon>
        <taxon>Glomerellaceae</taxon>
        <taxon>Colletotrichum</taxon>
        <taxon>Colletotrichum gloeosporioides species complex</taxon>
    </lineage>
</organism>